<keyword evidence="11" id="KW-1185">Reference proteome</keyword>
<evidence type="ECO:0000256" key="3">
    <source>
        <dbReference type="ARBA" id="ARBA00022490"/>
    </source>
</evidence>
<evidence type="ECO:0000256" key="9">
    <source>
        <dbReference type="SAM" id="MobiDB-lite"/>
    </source>
</evidence>
<dbReference type="GO" id="GO:0045503">
    <property type="term" value="F:dynein light chain binding"/>
    <property type="evidence" value="ECO:0007669"/>
    <property type="project" value="TreeGrafter"/>
</dbReference>
<feature type="compositionally biased region" description="Low complexity" evidence="9">
    <location>
        <begin position="11"/>
        <end position="20"/>
    </location>
</feature>
<dbReference type="PANTHER" id="PTHR12442:SF11">
    <property type="entry name" value="DYNEIN AXONEMAL INTERMEDIATE CHAIN 1"/>
    <property type="match status" value="1"/>
</dbReference>
<dbReference type="GO" id="GO:0003341">
    <property type="term" value="P:cilium movement"/>
    <property type="evidence" value="ECO:0007669"/>
    <property type="project" value="TreeGrafter"/>
</dbReference>
<evidence type="ECO:0000256" key="2">
    <source>
        <dbReference type="ARBA" id="ARBA00004245"/>
    </source>
</evidence>
<feature type="region of interest" description="Disordered" evidence="9">
    <location>
        <begin position="214"/>
        <end position="240"/>
    </location>
</feature>
<dbReference type="PANTHER" id="PTHR12442">
    <property type="entry name" value="DYNEIN INTERMEDIATE CHAIN"/>
    <property type="match status" value="1"/>
</dbReference>
<evidence type="ECO:0000256" key="7">
    <source>
        <dbReference type="ARBA" id="ARBA00023212"/>
    </source>
</evidence>
<dbReference type="GO" id="GO:0036158">
    <property type="term" value="P:outer dynein arm assembly"/>
    <property type="evidence" value="ECO:0007669"/>
    <property type="project" value="TreeGrafter"/>
</dbReference>
<keyword evidence="8" id="KW-0966">Cell projection</keyword>
<proteinExistence type="predicted"/>
<dbReference type="GO" id="GO:0005874">
    <property type="term" value="C:microtubule"/>
    <property type="evidence" value="ECO:0007669"/>
    <property type="project" value="UniProtKB-KW"/>
</dbReference>
<name>A0A0M0J7K2_9EUKA</name>
<reference evidence="11" key="1">
    <citation type="journal article" date="2015" name="PLoS Genet.">
        <title>Genome Sequence and Transcriptome Analyses of Chrysochromulina tobin: Metabolic Tools for Enhanced Algal Fitness in the Prominent Order Prymnesiales (Haptophyceae).</title>
        <authorList>
            <person name="Hovde B.T."/>
            <person name="Deodato C.R."/>
            <person name="Hunsperger H.M."/>
            <person name="Ryken S.A."/>
            <person name="Yost W."/>
            <person name="Jha R.K."/>
            <person name="Patterson J."/>
            <person name="Monnat R.J. Jr."/>
            <person name="Barlow S.B."/>
            <person name="Starkenburg S.R."/>
            <person name="Cattolico R.A."/>
        </authorList>
    </citation>
    <scope>NUCLEOTIDE SEQUENCE</scope>
    <source>
        <strain evidence="11">CCMP291</strain>
    </source>
</reference>
<comment type="caution">
    <text evidence="10">The sequence shown here is derived from an EMBL/GenBank/DDBJ whole genome shotgun (WGS) entry which is preliminary data.</text>
</comment>
<dbReference type="Proteomes" id="UP000037460">
    <property type="component" value="Unassembled WGS sequence"/>
</dbReference>
<evidence type="ECO:0000313" key="11">
    <source>
        <dbReference type="Proteomes" id="UP000037460"/>
    </source>
</evidence>
<accession>A0A0M0J7K2</accession>
<organism evidence="10 11">
    <name type="scientific">Chrysochromulina tobinii</name>
    <dbReference type="NCBI Taxonomy" id="1460289"/>
    <lineage>
        <taxon>Eukaryota</taxon>
        <taxon>Haptista</taxon>
        <taxon>Haptophyta</taxon>
        <taxon>Prymnesiophyceae</taxon>
        <taxon>Prymnesiales</taxon>
        <taxon>Chrysochromulinaceae</taxon>
        <taxon>Chrysochromulina</taxon>
    </lineage>
</organism>
<feature type="region of interest" description="Disordered" evidence="9">
    <location>
        <begin position="120"/>
        <end position="159"/>
    </location>
</feature>
<keyword evidence="5" id="KW-0493">Microtubule</keyword>
<keyword evidence="4" id="KW-0853">WD repeat</keyword>
<evidence type="ECO:0000256" key="4">
    <source>
        <dbReference type="ARBA" id="ARBA00022574"/>
    </source>
</evidence>
<evidence type="ECO:0000256" key="1">
    <source>
        <dbReference type="ARBA" id="ARBA00004138"/>
    </source>
</evidence>
<dbReference type="GO" id="GO:0036157">
    <property type="term" value="C:outer dynein arm"/>
    <property type="evidence" value="ECO:0007669"/>
    <property type="project" value="TreeGrafter"/>
</dbReference>
<protein>
    <submittedName>
        <fullName evidence="10">Dynein intermediate chain axonemal</fullName>
    </submittedName>
</protein>
<evidence type="ECO:0000256" key="5">
    <source>
        <dbReference type="ARBA" id="ARBA00022701"/>
    </source>
</evidence>
<evidence type="ECO:0000256" key="6">
    <source>
        <dbReference type="ARBA" id="ARBA00022737"/>
    </source>
</evidence>
<dbReference type="GO" id="GO:0045504">
    <property type="term" value="F:dynein heavy chain binding"/>
    <property type="evidence" value="ECO:0007669"/>
    <property type="project" value="TreeGrafter"/>
</dbReference>
<keyword evidence="6" id="KW-0677">Repeat</keyword>
<evidence type="ECO:0000256" key="8">
    <source>
        <dbReference type="ARBA" id="ARBA00023273"/>
    </source>
</evidence>
<dbReference type="OrthoDB" id="24670at2759"/>
<dbReference type="EMBL" id="JWZX01003286">
    <property type="protein sequence ID" value="KOO22332.1"/>
    <property type="molecule type" value="Genomic_DNA"/>
</dbReference>
<sequence length="290" mass="32963">MPPKKKKAAEPEPVAVAAPETSGEESNERYVPGANDWEPAKIYVRPKEQLQLSDKELKEEFTRILKADNPEVCLRGEHGVKQKTLIRFSHKEKCYKVDGTIEQAEVHFAQEGILLDVKSDEAKKQKEKEDDEKAAQARQIELAHQEGGDGGDGDETNLRNQFNFSERASQTLNNALRERGTMTEPPPSVEYSSQCTQWEMYDAYMEDLERKKELEGKKSKKGGAPKKATNQAQQKGSEDVVHTAAMAHAAKILERMCNQNTFSDVTEDFKFWEDQSDLYRDEGTLLPLWR</sequence>
<feature type="compositionally biased region" description="Basic and acidic residues" evidence="9">
    <location>
        <begin position="120"/>
        <end position="147"/>
    </location>
</feature>
<evidence type="ECO:0000313" key="10">
    <source>
        <dbReference type="EMBL" id="KOO22332.1"/>
    </source>
</evidence>
<dbReference type="InterPro" id="IPR050687">
    <property type="entry name" value="Dynein_IC"/>
</dbReference>
<feature type="region of interest" description="Disordered" evidence="9">
    <location>
        <begin position="1"/>
        <end position="33"/>
    </location>
</feature>
<comment type="subcellular location">
    <subcellularLocation>
        <location evidence="1">Cell projection</location>
        <location evidence="1">Cilium</location>
    </subcellularLocation>
    <subcellularLocation>
        <location evidence="2">Cytoplasm</location>
        <location evidence="2">Cytoskeleton</location>
    </subcellularLocation>
</comment>
<keyword evidence="7" id="KW-0206">Cytoskeleton</keyword>
<gene>
    <name evidence="10" type="ORF">Ctob_000743</name>
</gene>
<dbReference type="AlphaFoldDB" id="A0A0M0J7K2"/>
<keyword evidence="3" id="KW-0963">Cytoplasm</keyword>